<dbReference type="STRING" id="282301.A0A267GX30"/>
<dbReference type="InterPro" id="IPR036322">
    <property type="entry name" value="WD40_repeat_dom_sf"/>
</dbReference>
<evidence type="ECO:0000256" key="1">
    <source>
        <dbReference type="ARBA" id="ARBA00008259"/>
    </source>
</evidence>
<dbReference type="GO" id="GO:0019888">
    <property type="term" value="F:protein phosphatase regulator activity"/>
    <property type="evidence" value="ECO:0007669"/>
    <property type="project" value="InterPro"/>
</dbReference>
<dbReference type="PIRSF" id="PIRSF037309">
    <property type="entry name" value="PP2A_PR55"/>
    <property type="match status" value="1"/>
</dbReference>
<dbReference type="InterPro" id="IPR000009">
    <property type="entry name" value="PP2A_PR55"/>
</dbReference>
<reference evidence="6 7" key="1">
    <citation type="submission" date="2017-06" db="EMBL/GenBank/DDBJ databases">
        <title>A platform for efficient transgenesis in Macrostomum lignano, a flatworm model organism for stem cell research.</title>
        <authorList>
            <person name="Berezikov E."/>
        </authorList>
    </citation>
    <scope>NUCLEOTIDE SEQUENCE [LARGE SCALE GENOMIC DNA]</scope>
    <source>
        <strain evidence="6">DV1</strain>
        <tissue evidence="6">Whole organism</tissue>
    </source>
</reference>
<dbReference type="PROSITE" id="PS01024">
    <property type="entry name" value="PR55_1"/>
    <property type="match status" value="1"/>
</dbReference>
<proteinExistence type="inferred from homology"/>
<evidence type="ECO:0000256" key="3">
    <source>
        <dbReference type="ARBA" id="ARBA00022737"/>
    </source>
</evidence>
<dbReference type="OrthoDB" id="6274823at2759"/>
<dbReference type="InterPro" id="IPR001680">
    <property type="entry name" value="WD40_rpt"/>
</dbReference>
<dbReference type="Pfam" id="PF00400">
    <property type="entry name" value="WD40"/>
    <property type="match status" value="1"/>
</dbReference>
<name>A0A267GX30_9PLAT</name>
<evidence type="ECO:0000256" key="5">
    <source>
        <dbReference type="SAM" id="MobiDB-lite"/>
    </source>
</evidence>
<evidence type="ECO:0000313" key="6">
    <source>
        <dbReference type="EMBL" id="PAA89862.1"/>
    </source>
</evidence>
<dbReference type="GO" id="GO:0000159">
    <property type="term" value="C:protein phosphatase type 2A complex"/>
    <property type="evidence" value="ECO:0007669"/>
    <property type="project" value="UniProtKB-UniRule"/>
</dbReference>
<organism evidence="6 7">
    <name type="scientific">Macrostomum lignano</name>
    <dbReference type="NCBI Taxonomy" id="282301"/>
    <lineage>
        <taxon>Eukaryota</taxon>
        <taxon>Metazoa</taxon>
        <taxon>Spiralia</taxon>
        <taxon>Lophotrochozoa</taxon>
        <taxon>Platyhelminthes</taxon>
        <taxon>Rhabditophora</taxon>
        <taxon>Macrostomorpha</taxon>
        <taxon>Macrostomida</taxon>
        <taxon>Macrostomidae</taxon>
        <taxon>Macrostomum</taxon>
    </lineage>
</organism>
<dbReference type="PRINTS" id="PR00600">
    <property type="entry name" value="PP2APR55"/>
</dbReference>
<dbReference type="InterPro" id="IPR018067">
    <property type="entry name" value="PP2A_PR55_CS"/>
</dbReference>
<protein>
    <recommendedName>
        <fullName evidence="4">Serine/threonine-protein phosphatase 2A 55 kDa regulatory subunit B</fullName>
    </recommendedName>
</protein>
<feature type="region of interest" description="Disordered" evidence="5">
    <location>
        <begin position="435"/>
        <end position="470"/>
    </location>
</feature>
<evidence type="ECO:0000313" key="7">
    <source>
        <dbReference type="Proteomes" id="UP000215902"/>
    </source>
</evidence>
<evidence type="ECO:0000256" key="2">
    <source>
        <dbReference type="ARBA" id="ARBA00022574"/>
    </source>
</evidence>
<sequence>MKLMEDSSSVKNDVSMDINSSDKNNLRASTSSVSNSLGNDLKYRIADSSSDSSSRRQQPVLPASQPADSANGTSPTEAGPPQRWLFSQVKGTAWEEVSEQDIISCVEFNHTGQLLATGDKGGRIVVFQRASNGLYNVYSTFTSHEPEFDYLKSLEIEEKINKIRWLPRQNAAHCLLSTNDKTVKLWRVSEKDRVMEPPEADPEGPELRLPRYAPAELVVEAAPRRVFANAHTYHINAISVNSDQETFLSADDLRVNLWHLQITDQSYNIVDIKPANMEDLTEVITAAEFHPSHCHLFVYSSSKGSVRLCDMRQRALCDQHAAIYEEADDPANRSFFSEIISSISDVKFSHSGRYLLSRDYLQLKVWDMNMCKKPIEVYPVHEHFRRNLCALYENDCIFDKFECCWSGDDKLVFTGSYNNLWRVFNRQQGSELTLEASRDGMSPGTELRPRRVVQSGSKAPQQNPGGLAEPVSADSLDLQKKILHLACHPGDSCLALAATNNLYMIAGAR</sequence>
<dbReference type="SUPFAM" id="SSF50978">
    <property type="entry name" value="WD40 repeat-like"/>
    <property type="match status" value="1"/>
</dbReference>
<dbReference type="EMBL" id="NIVC01000134">
    <property type="protein sequence ID" value="PAA89862.1"/>
    <property type="molecule type" value="Genomic_DNA"/>
</dbReference>
<keyword evidence="2 4" id="KW-0853">WD repeat</keyword>
<feature type="compositionally biased region" description="Polar residues" evidence="5">
    <location>
        <begin position="1"/>
        <end position="38"/>
    </location>
</feature>
<gene>
    <name evidence="6" type="ORF">BOX15_Mlig005108g1</name>
</gene>
<dbReference type="InterPro" id="IPR015943">
    <property type="entry name" value="WD40/YVTN_repeat-like_dom_sf"/>
</dbReference>
<dbReference type="Gene3D" id="2.130.10.10">
    <property type="entry name" value="YVTN repeat-like/Quinoprotein amine dehydrogenase"/>
    <property type="match status" value="1"/>
</dbReference>
<accession>A0A267GX30</accession>
<feature type="compositionally biased region" description="Polar residues" evidence="5">
    <location>
        <begin position="66"/>
        <end position="76"/>
    </location>
</feature>
<keyword evidence="7" id="KW-1185">Reference proteome</keyword>
<dbReference type="Proteomes" id="UP000215902">
    <property type="component" value="Unassembled WGS sequence"/>
</dbReference>
<feature type="region of interest" description="Disordered" evidence="5">
    <location>
        <begin position="1"/>
        <end position="82"/>
    </location>
</feature>
<keyword evidence="3 4" id="KW-0677">Repeat</keyword>
<dbReference type="PANTHER" id="PTHR11871">
    <property type="entry name" value="PROTEIN PHOSPHATASE PP2A REGULATORY SUBUNIT B"/>
    <property type="match status" value="1"/>
</dbReference>
<comment type="similarity">
    <text evidence="1 4">Belongs to the phosphatase 2A regulatory subunit B family.</text>
</comment>
<dbReference type="SMART" id="SM00320">
    <property type="entry name" value="WD40"/>
    <property type="match status" value="6"/>
</dbReference>
<comment type="caution">
    <text evidence="6">The sequence shown here is derived from an EMBL/GenBank/DDBJ whole genome shotgun (WGS) entry which is preliminary data.</text>
</comment>
<feature type="compositionally biased region" description="Low complexity" evidence="5">
    <location>
        <begin position="47"/>
        <end position="58"/>
    </location>
</feature>
<feature type="compositionally biased region" description="Polar residues" evidence="5">
    <location>
        <begin position="454"/>
        <end position="464"/>
    </location>
</feature>
<dbReference type="AlphaFoldDB" id="A0A267GX30"/>
<evidence type="ECO:0000256" key="4">
    <source>
        <dbReference type="RuleBase" id="RU331113"/>
    </source>
</evidence>